<accession>A0ABR7Y9B5</accession>
<gene>
    <name evidence="1" type="ORF">H8B17_20135</name>
</gene>
<comment type="caution">
    <text evidence="1">The sequence shown here is derived from an EMBL/GenBank/DDBJ whole genome shotgun (WGS) entry which is preliminary data.</text>
</comment>
<keyword evidence="2" id="KW-1185">Reference proteome</keyword>
<proteinExistence type="predicted"/>
<dbReference type="RefSeq" id="WP_190311043.1">
    <property type="nucleotide sequence ID" value="NZ_JACNYK010000010.1"/>
</dbReference>
<sequence>MGLFDDFYYDDSASMTSAEAVKLLTALAEEIPEILKEIAPDGWAKSAYRRLIYRFNRKSDVVNRRRNLAIFHYHIHKSQHPGTPFNADDYLEKKDLGALFPDSIHYEATILFILCIITKGLSRERTMLYKPDRSPRVLDIYDINQALPIVLAEKNLWPKEKIDNFFLLDIHDVYMDVDTTPFYTGAFRALKKLDYDWEYFDFEFATIIGNIEEYHQLKWSPTAINDKGKTASQVLKEIVDTLKDLSLARLEPLDEKAICNAFNRKQPSNAVLAYLTVFGELPYKYPLQVADYKNLDD</sequence>
<name>A0ABR7Y9B5_9SPHI</name>
<organism evidence="1 2">
    <name type="scientific">Sphingobacterium arenae</name>
    <dbReference type="NCBI Taxonomy" id="1280598"/>
    <lineage>
        <taxon>Bacteria</taxon>
        <taxon>Pseudomonadati</taxon>
        <taxon>Bacteroidota</taxon>
        <taxon>Sphingobacteriia</taxon>
        <taxon>Sphingobacteriales</taxon>
        <taxon>Sphingobacteriaceae</taxon>
        <taxon>Sphingobacterium</taxon>
    </lineage>
</organism>
<evidence type="ECO:0000313" key="1">
    <source>
        <dbReference type="EMBL" id="MBD1427896.1"/>
    </source>
</evidence>
<dbReference type="EMBL" id="JACNYK010000010">
    <property type="protein sequence ID" value="MBD1427896.1"/>
    <property type="molecule type" value="Genomic_DNA"/>
</dbReference>
<protein>
    <submittedName>
        <fullName evidence="1">Uncharacterized protein</fullName>
    </submittedName>
</protein>
<evidence type="ECO:0000313" key="2">
    <source>
        <dbReference type="Proteomes" id="UP000606494"/>
    </source>
</evidence>
<reference evidence="1 2" key="1">
    <citation type="submission" date="2020-08" db="EMBL/GenBank/DDBJ databases">
        <title>Sphingobacterium sp. DN00404 isolated from aquaculture water.</title>
        <authorList>
            <person name="Zhang M."/>
        </authorList>
    </citation>
    <scope>NUCLEOTIDE SEQUENCE [LARGE SCALE GENOMIC DNA]</scope>
    <source>
        <strain evidence="1 2">KCTC 32294</strain>
    </source>
</reference>
<dbReference type="Proteomes" id="UP000606494">
    <property type="component" value="Unassembled WGS sequence"/>
</dbReference>